<dbReference type="STRING" id="298386.PBPRB1336"/>
<evidence type="ECO:0000313" key="2">
    <source>
        <dbReference type="Proteomes" id="UP000000593"/>
    </source>
</evidence>
<gene>
    <name evidence="1" type="primary">SO1976</name>
    <name evidence="1" type="ordered locus">PBPRB1336</name>
</gene>
<proteinExistence type="predicted"/>
<dbReference type="KEGG" id="ppr:PBPRB1336"/>
<dbReference type="InterPro" id="IPR029058">
    <property type="entry name" value="AB_hydrolase_fold"/>
</dbReference>
<keyword evidence="2" id="KW-1185">Reference proteome</keyword>
<protein>
    <submittedName>
        <fullName evidence="1">Uncharacterized protein</fullName>
    </submittedName>
</protein>
<dbReference type="AlphaFoldDB" id="Q6LHM3"/>
<evidence type="ECO:0000313" key="1">
    <source>
        <dbReference type="EMBL" id="CAG23207.1"/>
    </source>
</evidence>
<dbReference type="Proteomes" id="UP000000593">
    <property type="component" value="Chromosome 2"/>
</dbReference>
<dbReference type="eggNOG" id="COG2267">
    <property type="taxonomic scope" value="Bacteria"/>
</dbReference>
<organism evidence="1 2">
    <name type="scientific">Photobacterium profundum (strain SS9)</name>
    <dbReference type="NCBI Taxonomy" id="298386"/>
    <lineage>
        <taxon>Bacteria</taxon>
        <taxon>Pseudomonadati</taxon>
        <taxon>Pseudomonadota</taxon>
        <taxon>Gammaproteobacteria</taxon>
        <taxon>Vibrionales</taxon>
        <taxon>Vibrionaceae</taxon>
        <taxon>Photobacterium</taxon>
    </lineage>
</organism>
<name>Q6LHM3_PHOPR</name>
<reference evidence="2" key="1">
    <citation type="journal article" date="2005" name="Science">
        <title>Life at depth: Photobacterium profundum genome sequence and expression analysis.</title>
        <authorList>
            <person name="Vezzi A."/>
            <person name="Campanaro S."/>
            <person name="D'Angelo M."/>
            <person name="Simonato F."/>
            <person name="Vitulo N."/>
            <person name="Lauro F.M."/>
            <person name="Cestaro A."/>
            <person name="Malacrida G."/>
            <person name="Simionati B."/>
            <person name="Cannata N."/>
            <person name="Romualdi C."/>
            <person name="Bartlett D.H."/>
            <person name="Valle G."/>
        </authorList>
    </citation>
    <scope>NUCLEOTIDE SEQUENCE [LARGE SCALE GENOMIC DNA]</scope>
    <source>
        <strain evidence="2">ATCC BAA-1253 / SS9</strain>
    </source>
</reference>
<sequence>MTSNQPIQAKVIENWTQWKNECPITAKNAFNQLYASAMFRFTEKPKQPVMLLASSNDRLVSHQCSKALSKHTEWPLISHSTAGHDLTLDEPEWVTKQAAEFYVRLLA</sequence>
<dbReference type="HOGENOM" id="CLU_2207580_0_0_6"/>
<dbReference type="EMBL" id="CR378679">
    <property type="protein sequence ID" value="CAG23207.1"/>
    <property type="molecule type" value="Genomic_DNA"/>
</dbReference>
<dbReference type="Gene3D" id="3.40.50.1820">
    <property type="entry name" value="alpha/beta hydrolase"/>
    <property type="match status" value="1"/>
</dbReference>
<accession>Q6LHM3</accession>
<dbReference type="SUPFAM" id="SSF53474">
    <property type="entry name" value="alpha/beta-Hydrolases"/>
    <property type="match status" value="1"/>
</dbReference>